<reference evidence="4" key="1">
    <citation type="submission" date="2021-02" db="EMBL/GenBank/DDBJ databases">
        <title>Infant gut strain persistence is associated with maternal origin, phylogeny, and functional potential including surface adhesion and iron acquisition.</title>
        <authorList>
            <person name="Lou Y.C."/>
        </authorList>
    </citation>
    <scope>NUCLEOTIDE SEQUENCE</scope>
    <source>
        <strain evidence="4">L3_060_052G1_dasL3_060_052G1_concoct_1</strain>
    </source>
</reference>
<feature type="domain" description="G5" evidence="3">
    <location>
        <begin position="1353"/>
        <end position="1433"/>
    </location>
</feature>
<evidence type="ECO:0000313" key="5">
    <source>
        <dbReference type="Proteomes" id="UP000748991"/>
    </source>
</evidence>
<dbReference type="PROSITE" id="PS51109">
    <property type="entry name" value="G5"/>
    <property type="match status" value="10"/>
</dbReference>
<feature type="compositionally biased region" description="Basic and acidic residues" evidence="2">
    <location>
        <begin position="21"/>
        <end position="44"/>
    </location>
</feature>
<comment type="caution">
    <text evidence="4">The sequence shown here is derived from an EMBL/GenBank/DDBJ whole genome shotgun (WGS) entry which is preliminary data.</text>
</comment>
<feature type="domain" description="G5" evidence="3">
    <location>
        <begin position="1657"/>
        <end position="1737"/>
    </location>
</feature>
<dbReference type="InterPro" id="IPR011098">
    <property type="entry name" value="G5_dom"/>
</dbReference>
<evidence type="ECO:0000259" key="3">
    <source>
        <dbReference type="PROSITE" id="PS51109"/>
    </source>
</evidence>
<feature type="compositionally biased region" description="Basic and acidic residues" evidence="2">
    <location>
        <begin position="208"/>
        <end position="223"/>
    </location>
</feature>
<feature type="region of interest" description="Disordered" evidence="2">
    <location>
        <begin position="1798"/>
        <end position="1995"/>
    </location>
</feature>
<feature type="domain" description="G5" evidence="3">
    <location>
        <begin position="893"/>
        <end position="968"/>
    </location>
</feature>
<gene>
    <name evidence="4" type="ORF">KH327_06365</name>
</gene>
<feature type="domain" description="G5" evidence="3">
    <location>
        <begin position="1277"/>
        <end position="1354"/>
    </location>
</feature>
<feature type="compositionally biased region" description="Basic and acidic residues" evidence="2">
    <location>
        <begin position="1928"/>
        <end position="1990"/>
    </location>
</feature>
<dbReference type="Gene3D" id="2.20.230.10">
    <property type="entry name" value="Resuscitation-promoting factor rpfb"/>
    <property type="match status" value="11"/>
</dbReference>
<feature type="compositionally biased region" description="Basic and acidic residues" evidence="2">
    <location>
        <begin position="1888"/>
        <end position="1919"/>
    </location>
</feature>
<dbReference type="Pfam" id="PF20592">
    <property type="entry name" value="pAdhesive_10"/>
    <property type="match status" value="1"/>
</dbReference>
<proteinExistence type="predicted"/>
<protein>
    <submittedName>
        <fullName evidence="4">G5 domain-containing protein</fullName>
    </submittedName>
</protein>
<dbReference type="Proteomes" id="UP000748991">
    <property type="component" value="Unassembled WGS sequence"/>
</dbReference>
<dbReference type="SMART" id="SM01208">
    <property type="entry name" value="G5"/>
    <property type="match status" value="11"/>
</dbReference>
<feature type="domain" description="G5" evidence="3">
    <location>
        <begin position="1505"/>
        <end position="1587"/>
    </location>
</feature>
<feature type="compositionally biased region" description="Basic and acidic residues" evidence="2">
    <location>
        <begin position="1812"/>
        <end position="1858"/>
    </location>
</feature>
<accession>A0A943SNL5</accession>
<feature type="domain" description="G5" evidence="3">
    <location>
        <begin position="1728"/>
        <end position="1803"/>
    </location>
</feature>
<feature type="domain" description="G5" evidence="3">
    <location>
        <begin position="1200"/>
        <end position="1281"/>
    </location>
</feature>
<evidence type="ECO:0000256" key="1">
    <source>
        <dbReference type="ARBA" id="ARBA00022729"/>
    </source>
</evidence>
<feature type="compositionally biased region" description="Polar residues" evidence="2">
    <location>
        <begin position="172"/>
        <end position="182"/>
    </location>
</feature>
<feature type="domain" description="G5" evidence="3">
    <location>
        <begin position="808"/>
        <end position="900"/>
    </location>
</feature>
<feature type="compositionally biased region" description="Basic and acidic residues" evidence="2">
    <location>
        <begin position="1866"/>
        <end position="1876"/>
    </location>
</feature>
<evidence type="ECO:0000313" key="4">
    <source>
        <dbReference type="EMBL" id="MBS6535438.1"/>
    </source>
</evidence>
<feature type="region of interest" description="Disordered" evidence="2">
    <location>
        <begin position="1"/>
        <end position="260"/>
    </location>
</feature>
<dbReference type="InterPro" id="IPR046774">
    <property type="entry name" value="pAdhesive_10"/>
</dbReference>
<dbReference type="EMBL" id="JAGZZP010000011">
    <property type="protein sequence ID" value="MBS6535438.1"/>
    <property type="molecule type" value="Genomic_DNA"/>
</dbReference>
<dbReference type="Pfam" id="PF07501">
    <property type="entry name" value="G5"/>
    <property type="match status" value="10"/>
</dbReference>
<evidence type="ECO:0000256" key="2">
    <source>
        <dbReference type="SAM" id="MobiDB-lite"/>
    </source>
</evidence>
<sequence>MSVKVDAASDTGIAGSAAKATIERTVKESKESNNTESPTSKEEVSSTQDTTSADNKKDTVATGQDSQESAEKSSDTDAGVTPLENDGEENGPALEVSVGNGKEVLGSTEEESNDEANVDRVSSISEENVEGEDGQVEAPKTNADKASTTLGGNAEEKDRETEFTQAEDAENSEQNNEDSNLGLSDESPAEAQKAGEATTEPNYTEDEKEIKDYSGSERYRETDLQPGDTNQESDITDQGEAKDGLEFNIKNPSATSPSKTEYGYQITIDKKTGQRTYTKVYVTDSGLITVNPGEKPMMGDGEKISAESPYVTYKPDENTNISGSRTQRNLNYEASEETLKHINNKDNDFTSFGMQDNYTKENPGVKFFGDSFALGYKVNPWPNENDKLELMKLNGEYNEKVFVQGQDIDTGVKVDNIDENARERLVGQVYNPITGDIVPGASAYIDDKGSIHIQMPEGALIKNEDGKYVVNKKSIFSNGDYKALQNLDVKFFARPRTAEEFRKIAETPDDFGETGTYVETGAGTADINHKGTNVTIDKQGIDRYDHYNLIGDFKLKLDDTRYYDQDFKDQEGNKIDEHSSTKVFPGQDFSVEIQDPETAAEIDGAYSRGEASGKLKDEFLEIANKQIADDLGVDYDEFITSKDYADKRWTLVGKSDNISKFTIRAPKQAKAGDFLALPVEYTYTNGSTDTHWFHFVVQETNNNRPEYLAEVGPQGNTLVNNPIVPKKNEDLKKNQPESYELIGNTFKDNKGNVWKVSIDQKTGAVTATLPLGKEINGGEKLTVPVKVKYTDQTTGEERTEEIKAQFIATKQHKTLTNETTTSEIPFETEVVYDENLPEGHFQEFQAGQKGELKITFVQDTLNGKKGIFQQDGTFKEGESQIVVETTKEPTKRIIKIGTKPATTKVEIPFDTEYEVDNNLEAGKTELVNDGEKGEVTITTTRNEDGTITVNQNVTKEAKKKKIKIGTKTQGQLVDTDKIPFGYKVEFDPDFYKNYPDATENYKIVTPGKEGENTKTWTIVNSEKVGDPEVKITDPVDAVIKVGQKDYSGTVKNIVTKEIPYTVRVVENPELEAGKSNVKQKGVAGSKTFEYSGEIFNGALKEGSSITEKELTDKYVAPQEEIIEIGTKTANNEKTYEREVGVEVEYVYDNTKEKGYRNIEELVPGKVITKVVNKYNPETGEIETTEEIEVIPGKRKVTFGTKDFTGAYEEVDKNIVPYETEIVFDSNLKAGEKVVDQAGVNGETTTTTKKHIENGEVVRSEDPVTEETKKVQNQIIRVGTMTDGKHSYTEKLPYKYEIEYDENLEAGEYVIDVEGKEGSKTTEWTIKNSEVVEDSTSVTEHTPATNAKIRVGKKDFTGNVSHEVTEEIPYDVKVIEDPNMIAGTSEVVTEGKAGSKTTKYTQGIRNGEAEGELSSEVTSTTNPTQKVIKVGTKPAENNKDYAQDVDVKVEYEYNPNLDKGVVQVGELTKGKVETKIVNKYDPKTGEVTTTEEEIVKDATQKIIVGTKDFTGTYKYEKTCPLPFEVEIKEDPNLAKGEKIVDQKGEAGSKTTYYEQDIKNGQPNGDPKQLNEKINSQPKNHIVRIGTKVAEGSTVETVEKDIPYETKITYDENLDAGSQVVDKEGVIGKEKVTVTTNITDGNGETSKTTETIKDKEDRIVRVGVKPVVKETELGNNTEYKHNPELKVGEEKVIEEGSKGSVKYTTTFNKETGKLEVKEERVEPKNKVVEYGSKTDGEFTYESEQAYDIKVIEDPNLEAGKTVVDKEGIVGKTKTTVKVENSKKVSENTETLIEKQDKIVRVGTKNVCEIPPVKPGEDPKDPDKDPGKEDPKDPDKDPGEEDSKNPDKDPGKEDPKDPDKEPGEEDSKDPDKDPDKGDPNKPGNNTPSKPGNKDPFRPGEDKPNQPSEPSDKTPNKPEDKTPNKIVENPSEDPKDSPQESPEKPKTEDVKDIEKNSTPEETREVEKKENLEDDNLVKNKGIERQVTSDDKAPKTGDAGLAMETASAGLASGLLLLLKRFKRRKEDEE</sequence>
<feature type="domain" description="G5" evidence="3">
    <location>
        <begin position="1585"/>
        <end position="1664"/>
    </location>
</feature>
<feature type="domain" description="G5" evidence="3">
    <location>
        <begin position="1044"/>
        <end position="1128"/>
    </location>
</feature>
<feature type="compositionally biased region" description="Polar residues" evidence="2">
    <location>
        <begin position="250"/>
        <end position="259"/>
    </location>
</feature>
<name>A0A943SNL5_9FIRM</name>
<organism evidence="4 5">
    <name type="scientific">Peptoniphilus harei</name>
    <dbReference type="NCBI Taxonomy" id="54005"/>
    <lineage>
        <taxon>Bacteria</taxon>
        <taxon>Bacillati</taxon>
        <taxon>Bacillota</taxon>
        <taxon>Tissierellia</taxon>
        <taxon>Tissierellales</taxon>
        <taxon>Peptoniphilaceae</taxon>
        <taxon>Peptoniphilus</taxon>
    </lineage>
</organism>
<keyword evidence="1" id="KW-0732">Signal</keyword>